<organism evidence="6 7">
    <name type="scientific">Catenulispora pinistramenti</name>
    <dbReference type="NCBI Taxonomy" id="2705254"/>
    <lineage>
        <taxon>Bacteria</taxon>
        <taxon>Bacillati</taxon>
        <taxon>Actinomycetota</taxon>
        <taxon>Actinomycetes</taxon>
        <taxon>Catenulisporales</taxon>
        <taxon>Catenulisporaceae</taxon>
        <taxon>Catenulispora</taxon>
    </lineage>
</organism>
<dbReference type="InterPro" id="IPR008628">
    <property type="entry name" value="GPP34-like"/>
</dbReference>
<keyword evidence="2" id="KW-0333">Golgi apparatus</keyword>
<evidence type="ECO:0000313" key="6">
    <source>
        <dbReference type="EMBL" id="MBS2550879.1"/>
    </source>
</evidence>
<evidence type="ECO:0000256" key="4">
    <source>
        <dbReference type="ARBA" id="ARBA00023136"/>
    </source>
</evidence>
<dbReference type="InterPro" id="IPR038261">
    <property type="entry name" value="GPP34-like_sf"/>
</dbReference>
<evidence type="ECO:0000256" key="3">
    <source>
        <dbReference type="ARBA" id="ARBA00023121"/>
    </source>
</evidence>
<accession>A0ABS5KXX7</accession>
<comment type="caution">
    <text evidence="6">The sequence shown here is derived from an EMBL/GenBank/DDBJ whole genome shotgun (WGS) entry which is preliminary data.</text>
</comment>
<evidence type="ECO:0000313" key="7">
    <source>
        <dbReference type="Proteomes" id="UP000730482"/>
    </source>
</evidence>
<feature type="compositionally biased region" description="Polar residues" evidence="5">
    <location>
        <begin position="104"/>
        <end position="123"/>
    </location>
</feature>
<feature type="region of interest" description="Disordered" evidence="5">
    <location>
        <begin position="104"/>
        <end position="217"/>
    </location>
</feature>
<dbReference type="Proteomes" id="UP000730482">
    <property type="component" value="Unassembled WGS sequence"/>
</dbReference>
<sequence length="217" mass="23194">MNPRSGSVRVVERIRFALRATDLIELTMAGRIGLGGGRITVSDPTPVGVERLDEVLAWLHENRQNTALEVWLREGPPGLRMIRRYLTILADQGALRIRDRGWNSASRASSLTTPPRGSRSSTGIGAPKRWPASGRRRAARRGPTRATGLSPPSCARAAWTGTSTGGCSEGQPAGVWLVWRTTHRSPAPPGPRAPPSKPSTPGSQTGWAKPCPTASTG</sequence>
<protein>
    <submittedName>
        <fullName evidence="6">GPP34 family phosphoprotein</fullName>
    </submittedName>
</protein>
<gene>
    <name evidence="6" type="ORF">KGQ19_28805</name>
</gene>
<evidence type="ECO:0000256" key="5">
    <source>
        <dbReference type="SAM" id="MobiDB-lite"/>
    </source>
</evidence>
<dbReference type="EMBL" id="JAAFYZ010000118">
    <property type="protein sequence ID" value="MBS2550879.1"/>
    <property type="molecule type" value="Genomic_DNA"/>
</dbReference>
<evidence type="ECO:0000256" key="1">
    <source>
        <dbReference type="ARBA" id="ARBA00004255"/>
    </source>
</evidence>
<feature type="compositionally biased region" description="Basic residues" evidence="5">
    <location>
        <begin position="134"/>
        <end position="143"/>
    </location>
</feature>
<proteinExistence type="predicted"/>
<feature type="compositionally biased region" description="Pro residues" evidence="5">
    <location>
        <begin position="186"/>
        <end position="198"/>
    </location>
</feature>
<keyword evidence="3" id="KW-0446">Lipid-binding</keyword>
<name>A0ABS5KXX7_9ACTN</name>
<reference evidence="6 7" key="1">
    <citation type="submission" date="2020-02" db="EMBL/GenBank/DDBJ databases">
        <title>Acidophilic actinobacteria isolated from forest soil.</title>
        <authorList>
            <person name="Golinska P."/>
        </authorList>
    </citation>
    <scope>NUCLEOTIDE SEQUENCE [LARGE SCALE GENOMIC DNA]</scope>
    <source>
        <strain evidence="6 7">NL8</strain>
    </source>
</reference>
<comment type="subcellular location">
    <subcellularLocation>
        <location evidence="1">Golgi apparatus membrane</location>
        <topology evidence="1">Peripheral membrane protein</topology>
        <orientation evidence="1">Cytoplasmic side</orientation>
    </subcellularLocation>
</comment>
<evidence type="ECO:0000256" key="2">
    <source>
        <dbReference type="ARBA" id="ARBA00023034"/>
    </source>
</evidence>
<keyword evidence="7" id="KW-1185">Reference proteome</keyword>
<keyword evidence="4" id="KW-0472">Membrane</keyword>
<dbReference type="Gene3D" id="1.10.3630.10">
    <property type="entry name" value="yeast vps74-n-term truncation variant domain like"/>
    <property type="match status" value="1"/>
</dbReference>
<dbReference type="Pfam" id="PF05719">
    <property type="entry name" value="GPP34"/>
    <property type="match status" value="1"/>
</dbReference>